<keyword evidence="3" id="KW-1185">Reference proteome</keyword>
<evidence type="ECO:0000313" key="2">
    <source>
        <dbReference type="EMBL" id="KAE8309666.1"/>
    </source>
</evidence>
<keyword evidence="1" id="KW-0472">Membrane</keyword>
<proteinExistence type="predicted"/>
<feature type="transmembrane region" description="Helical" evidence="1">
    <location>
        <begin position="38"/>
        <end position="61"/>
    </location>
</feature>
<name>A0A5N6VNC9_9EURO</name>
<dbReference type="EMBL" id="ML738364">
    <property type="protein sequence ID" value="KAE8309666.1"/>
    <property type="molecule type" value="Genomic_DNA"/>
</dbReference>
<keyword evidence="1" id="KW-0812">Transmembrane</keyword>
<evidence type="ECO:0000313" key="3">
    <source>
        <dbReference type="Proteomes" id="UP000325433"/>
    </source>
</evidence>
<keyword evidence="1" id="KW-1133">Transmembrane helix</keyword>
<sequence length="69" mass="8137">MRILEPAGMNQWADQVPRKDVCLTSWRILCLILHPGGLWFWVLCFWLGELWMFFVYGLMCLMKGVLDTS</sequence>
<reference evidence="3" key="1">
    <citation type="submission" date="2019-04" db="EMBL/GenBank/DDBJ databases">
        <title>Friends and foes A comparative genomics studyof 23 Aspergillus species from section Flavi.</title>
        <authorList>
            <consortium name="DOE Joint Genome Institute"/>
            <person name="Kjaerbolling I."/>
            <person name="Vesth T."/>
            <person name="Frisvad J.C."/>
            <person name="Nybo J.L."/>
            <person name="Theobald S."/>
            <person name="Kildgaard S."/>
            <person name="Isbrandt T."/>
            <person name="Kuo A."/>
            <person name="Sato A."/>
            <person name="Lyhne E.K."/>
            <person name="Kogle M.E."/>
            <person name="Wiebenga A."/>
            <person name="Kun R.S."/>
            <person name="Lubbers R.J."/>
            <person name="Makela M.R."/>
            <person name="Barry K."/>
            <person name="Chovatia M."/>
            <person name="Clum A."/>
            <person name="Daum C."/>
            <person name="Haridas S."/>
            <person name="He G."/>
            <person name="LaButti K."/>
            <person name="Lipzen A."/>
            <person name="Mondo S."/>
            <person name="Riley R."/>
            <person name="Salamov A."/>
            <person name="Simmons B.A."/>
            <person name="Magnuson J.K."/>
            <person name="Henrissat B."/>
            <person name="Mortensen U.H."/>
            <person name="Larsen T.O."/>
            <person name="Devries R.P."/>
            <person name="Grigoriev I.V."/>
            <person name="Machida M."/>
            <person name="Baker S.E."/>
            <person name="Andersen M.R."/>
        </authorList>
    </citation>
    <scope>NUCLEOTIDE SEQUENCE [LARGE SCALE GENOMIC DNA]</scope>
    <source>
        <strain evidence="3">CBS 130015</strain>
    </source>
</reference>
<dbReference type="AlphaFoldDB" id="A0A5N6VNC9"/>
<evidence type="ECO:0000256" key="1">
    <source>
        <dbReference type="SAM" id="Phobius"/>
    </source>
</evidence>
<organism evidence="2 3">
    <name type="scientific">Aspergillus transmontanensis</name>
    <dbReference type="NCBI Taxonomy" id="1034304"/>
    <lineage>
        <taxon>Eukaryota</taxon>
        <taxon>Fungi</taxon>
        <taxon>Dikarya</taxon>
        <taxon>Ascomycota</taxon>
        <taxon>Pezizomycotina</taxon>
        <taxon>Eurotiomycetes</taxon>
        <taxon>Eurotiomycetidae</taxon>
        <taxon>Eurotiales</taxon>
        <taxon>Aspergillaceae</taxon>
        <taxon>Aspergillus</taxon>
        <taxon>Aspergillus subgen. Circumdati</taxon>
    </lineage>
</organism>
<gene>
    <name evidence="2" type="ORF">BDV41DRAFT_547385</name>
</gene>
<protein>
    <submittedName>
        <fullName evidence="2">Uncharacterized protein</fullName>
    </submittedName>
</protein>
<dbReference type="Proteomes" id="UP000325433">
    <property type="component" value="Unassembled WGS sequence"/>
</dbReference>
<accession>A0A5N6VNC9</accession>